<name>A0A3M8XBF7_9ACTN</name>
<gene>
    <name evidence="3" type="ORF">EEJ42_00680</name>
</gene>
<dbReference type="EMBL" id="RIBZ01000015">
    <property type="protein sequence ID" value="RNG38869.1"/>
    <property type="molecule type" value="Genomic_DNA"/>
</dbReference>
<feature type="domain" description="Deoxyribonuclease NucA/NucB" evidence="2">
    <location>
        <begin position="367"/>
        <end position="448"/>
    </location>
</feature>
<comment type="caution">
    <text evidence="3">The sequence shown here is derived from an EMBL/GenBank/DDBJ whole genome shotgun (WGS) entry which is preliminary data.</text>
</comment>
<reference evidence="3 4" key="1">
    <citation type="submission" date="2018-11" db="EMBL/GenBank/DDBJ databases">
        <title>The Potential of Streptomyces as Biocontrol Agents against the Tomato grey mould, Botrytis cinerea (Gray mold) Frontiers in Microbiology.</title>
        <authorList>
            <person name="Li D."/>
        </authorList>
    </citation>
    <scope>NUCLEOTIDE SEQUENCE [LARGE SCALE GENOMIC DNA]</scope>
    <source>
        <strain evidence="3 4">NEAU-LD23</strain>
    </source>
</reference>
<protein>
    <recommendedName>
        <fullName evidence="2">Deoxyribonuclease NucA/NucB domain-containing protein</fullName>
    </recommendedName>
</protein>
<keyword evidence="4" id="KW-1185">Reference proteome</keyword>
<feature type="region of interest" description="Disordered" evidence="1">
    <location>
        <begin position="333"/>
        <end position="356"/>
    </location>
</feature>
<feature type="region of interest" description="Disordered" evidence="1">
    <location>
        <begin position="1"/>
        <end position="22"/>
    </location>
</feature>
<dbReference type="Proteomes" id="UP000275401">
    <property type="component" value="Unassembled WGS sequence"/>
</dbReference>
<organism evidence="3 4">
    <name type="scientific">Streptomyces botrytidirepellens</name>
    <dbReference type="NCBI Taxonomy" id="2486417"/>
    <lineage>
        <taxon>Bacteria</taxon>
        <taxon>Bacillati</taxon>
        <taxon>Actinomycetota</taxon>
        <taxon>Actinomycetes</taxon>
        <taxon>Kitasatosporales</taxon>
        <taxon>Streptomycetaceae</taxon>
        <taxon>Streptomyces</taxon>
    </lineage>
</organism>
<evidence type="ECO:0000313" key="4">
    <source>
        <dbReference type="Proteomes" id="UP000275401"/>
    </source>
</evidence>
<evidence type="ECO:0000313" key="3">
    <source>
        <dbReference type="EMBL" id="RNG38869.1"/>
    </source>
</evidence>
<evidence type="ECO:0000259" key="2">
    <source>
        <dbReference type="Pfam" id="PF14040"/>
    </source>
</evidence>
<dbReference type="Pfam" id="PF14040">
    <property type="entry name" value="DNase_NucA_NucB"/>
    <property type="match status" value="1"/>
</dbReference>
<dbReference type="AlphaFoldDB" id="A0A3M8XBF7"/>
<feature type="compositionally biased region" description="Low complexity" evidence="1">
    <location>
        <begin position="75"/>
        <end position="90"/>
    </location>
</feature>
<evidence type="ECO:0000256" key="1">
    <source>
        <dbReference type="SAM" id="MobiDB-lite"/>
    </source>
</evidence>
<accession>A0A3M8XBF7</accession>
<feature type="region of interest" description="Disordered" evidence="1">
    <location>
        <begin position="75"/>
        <end position="110"/>
    </location>
</feature>
<dbReference type="InterPro" id="IPR029476">
    <property type="entry name" value="DNase_NucA_NucB"/>
</dbReference>
<proteinExistence type="predicted"/>
<sequence length="462" mass="51062">MVVVLPDRTGQRRMFTPPTPGRALVRPRTAHPRQACHAIDSTTGNAVPLHARLRRYSAVAAAMVLLCLSATESASAAPQQPEPQPSAAAEGTTHVPPQGTHPPGEPDPKFIEECEADPEAQSLQGRVYHRGVWCQTAEVELPTAQGNATLDITAAAYADPAARRVRVFYRVNDWNTDLANLPWINGLRTLRMRLTCDNQCGVIGNDDADKSQPLADWRVPSRDLPARQPNWAVWDITSPDTGSGPEHMLQHLWQFQGTLEGQPGLSDDHEFALPEHSVRCDSAGLAPGYGNWTPKACINDDVMPFITYKKSDPGEWHVAQHIDHALNKPRETFPNFGSAKSIPGKYTGSKSSPGLHRVASDSEVAEANRRMKDAIRDRQGEWNGPDDLPPKEYPDMQADEYPFASTEEGLSQARAEDGILDASVDWVEGEQNRIAGNRLQEFYRKDRVLLGGRDEFWVNIQP</sequence>